<dbReference type="InParanoid" id="A0A6P8Y3J2"/>
<gene>
    <name evidence="3" type="primary">LOC117639383</name>
</gene>
<dbReference type="KEGG" id="tpal:117639383"/>
<dbReference type="Proteomes" id="UP000515158">
    <property type="component" value="Unplaced"/>
</dbReference>
<sequence length="246" mass="28800">MARCSARAVALLVLVVLSVLVPPGSTCFHSLRRPPYETYWLGTYYESRFLSLTCFALRGFRWTLKFIKVTYESWHVEMEYARCISDTYGMNIPFMTPPWGKNARLLMNESEESAFQRMESRQSFQELPLGVPLTDRVDKLKKSDMKVSYTVHRWDDKNNIKEIMTSLQPILGNNKLSEINFLTTNEKESMKEIMRVAQSLYKIMLSVYSEFEALFSRTLGNGIFSCTKKYVKHAFWRWIDSAPFLR</sequence>
<evidence type="ECO:0000256" key="1">
    <source>
        <dbReference type="SAM" id="SignalP"/>
    </source>
</evidence>
<dbReference type="OrthoDB" id="10394459at2759"/>
<dbReference type="GeneID" id="117639383"/>
<dbReference type="RefSeq" id="XP_034230875.1">
    <property type="nucleotide sequence ID" value="XM_034374984.1"/>
</dbReference>
<proteinExistence type="predicted"/>
<feature type="chain" id="PRO_5027627575" evidence="1">
    <location>
        <begin position="27"/>
        <end position="246"/>
    </location>
</feature>
<protein>
    <submittedName>
        <fullName evidence="3">Uncharacterized protein LOC117639383</fullName>
    </submittedName>
</protein>
<name>A0A6P8Y3J2_THRPL</name>
<keyword evidence="1" id="KW-0732">Signal</keyword>
<reference evidence="3" key="1">
    <citation type="submission" date="2025-08" db="UniProtKB">
        <authorList>
            <consortium name="RefSeq"/>
        </authorList>
    </citation>
    <scope>IDENTIFICATION</scope>
    <source>
        <tissue evidence="3">Total insect</tissue>
    </source>
</reference>
<keyword evidence="2" id="KW-1185">Reference proteome</keyword>
<evidence type="ECO:0000313" key="3">
    <source>
        <dbReference type="RefSeq" id="XP_034230875.1"/>
    </source>
</evidence>
<evidence type="ECO:0000313" key="2">
    <source>
        <dbReference type="Proteomes" id="UP000515158"/>
    </source>
</evidence>
<organism evidence="3">
    <name type="scientific">Thrips palmi</name>
    <name type="common">Melon thrips</name>
    <dbReference type="NCBI Taxonomy" id="161013"/>
    <lineage>
        <taxon>Eukaryota</taxon>
        <taxon>Metazoa</taxon>
        <taxon>Ecdysozoa</taxon>
        <taxon>Arthropoda</taxon>
        <taxon>Hexapoda</taxon>
        <taxon>Insecta</taxon>
        <taxon>Pterygota</taxon>
        <taxon>Neoptera</taxon>
        <taxon>Paraneoptera</taxon>
        <taxon>Thysanoptera</taxon>
        <taxon>Terebrantia</taxon>
        <taxon>Thripoidea</taxon>
        <taxon>Thripidae</taxon>
        <taxon>Thrips</taxon>
    </lineage>
</organism>
<dbReference type="AlphaFoldDB" id="A0A6P8Y3J2"/>
<accession>A0A6P8Y3J2</accession>
<feature type="signal peptide" evidence="1">
    <location>
        <begin position="1"/>
        <end position="26"/>
    </location>
</feature>